<evidence type="ECO:0000313" key="5">
    <source>
        <dbReference type="EMBL" id="CAR24839.1"/>
    </source>
</evidence>
<feature type="region of interest" description="Disordered" evidence="1">
    <location>
        <begin position="252"/>
        <end position="289"/>
    </location>
</feature>
<feature type="domain" description="AHC1 N-terminal" evidence="3">
    <location>
        <begin position="120"/>
        <end position="198"/>
    </location>
</feature>
<dbReference type="InParanoid" id="C5DM28"/>
<evidence type="ECO:0000259" key="2">
    <source>
        <dbReference type="Pfam" id="PF25909"/>
    </source>
</evidence>
<name>C5DM28_LACTC</name>
<reference evidence="5 6" key="1">
    <citation type="journal article" date="2009" name="Genome Res.">
        <title>Comparative genomics of protoploid Saccharomycetaceae.</title>
        <authorList>
            <consortium name="The Genolevures Consortium"/>
            <person name="Souciet J.-L."/>
            <person name="Dujon B."/>
            <person name="Gaillardin C."/>
            <person name="Johnston M."/>
            <person name="Baret P.V."/>
            <person name="Cliften P."/>
            <person name="Sherman D.J."/>
            <person name="Weissenbach J."/>
            <person name="Westhof E."/>
            <person name="Wincker P."/>
            <person name="Jubin C."/>
            <person name="Poulain J."/>
            <person name="Barbe V."/>
            <person name="Segurens B."/>
            <person name="Artiguenave F."/>
            <person name="Anthouard V."/>
            <person name="Vacherie B."/>
            <person name="Val M.-E."/>
            <person name="Fulton R.S."/>
            <person name="Minx P."/>
            <person name="Wilson R."/>
            <person name="Durrens P."/>
            <person name="Jean G."/>
            <person name="Marck C."/>
            <person name="Martin T."/>
            <person name="Nikolski M."/>
            <person name="Rolland T."/>
            <person name="Seret M.-L."/>
            <person name="Casaregola S."/>
            <person name="Despons L."/>
            <person name="Fairhead C."/>
            <person name="Fischer G."/>
            <person name="Lafontaine I."/>
            <person name="Leh V."/>
            <person name="Lemaire M."/>
            <person name="de Montigny J."/>
            <person name="Neuveglise C."/>
            <person name="Thierry A."/>
            <person name="Blanc-Lenfle I."/>
            <person name="Bleykasten C."/>
            <person name="Diffels J."/>
            <person name="Fritsch E."/>
            <person name="Frangeul L."/>
            <person name="Goeffon A."/>
            <person name="Jauniaux N."/>
            <person name="Kachouri-Lafond R."/>
            <person name="Payen C."/>
            <person name="Potier S."/>
            <person name="Pribylova L."/>
            <person name="Ozanne C."/>
            <person name="Richard G.-F."/>
            <person name="Sacerdot C."/>
            <person name="Straub M.-L."/>
            <person name="Talla E."/>
        </authorList>
    </citation>
    <scope>NUCLEOTIDE SEQUENCE [LARGE SCALE GENOMIC DNA]</scope>
    <source>
        <strain evidence="6">ATCC 56472 / CBS 6340 / NRRL Y-8284</strain>
    </source>
</reference>
<dbReference type="Pfam" id="PF25910">
    <property type="entry name" value="AHC1_N"/>
    <property type="match status" value="1"/>
</dbReference>
<dbReference type="InterPro" id="IPR058706">
    <property type="entry name" value="zf-C2H2_AHC1-like"/>
</dbReference>
<dbReference type="Pfam" id="PF25909">
    <property type="entry name" value="zf-C2H2_AHC1"/>
    <property type="match status" value="1"/>
</dbReference>
<dbReference type="InterPro" id="IPR058708">
    <property type="entry name" value="AHC1_C"/>
</dbReference>
<evidence type="ECO:0000259" key="4">
    <source>
        <dbReference type="Pfam" id="PF25911"/>
    </source>
</evidence>
<accession>C5DM28</accession>
<dbReference type="STRING" id="559295.C5DM28"/>
<dbReference type="KEGG" id="lth:KLTH0G05500g"/>
<keyword evidence="6" id="KW-1185">Reference proteome</keyword>
<dbReference type="HOGENOM" id="CLU_036203_0_0_1"/>
<feature type="domain" description="AHC1-like C2H2 zinc-finger" evidence="2">
    <location>
        <begin position="313"/>
        <end position="405"/>
    </location>
</feature>
<feature type="compositionally biased region" description="Basic and acidic residues" evidence="1">
    <location>
        <begin position="417"/>
        <end position="428"/>
    </location>
</feature>
<feature type="compositionally biased region" description="Low complexity" evidence="1">
    <location>
        <begin position="500"/>
        <end position="516"/>
    </location>
</feature>
<dbReference type="OrthoDB" id="5355528at2759"/>
<feature type="compositionally biased region" description="Basic residues" evidence="1">
    <location>
        <begin position="562"/>
        <end position="579"/>
    </location>
</feature>
<dbReference type="InterPro" id="IPR058707">
    <property type="entry name" value="AHC1_N"/>
</dbReference>
<feature type="compositionally biased region" description="Basic and acidic residues" evidence="1">
    <location>
        <begin position="520"/>
        <end position="533"/>
    </location>
</feature>
<sequence length="579" mass="65402">MSIRRHLKFMYRKLMKLRRTASIISHEHTTELPGVMAIPNLRSRGQPRSSSVDMRSTEQDVGEEPADAPQVLFMDNQDVGNRTGHPPPSYYQVATPKSPHELSLVDESEERPESIVGSVHHESEESERLKYETAKREILDLLNLHIMLSNNEHNEIDTELGRVEAQMKVLEHMHKDKDLLEKVNQHQEELYQRSRDNFLNKKEAEASQSPTNISFGFLFGEAPSSNASQGNYFYHTRSKSSHNITNAYQSRLRPANNGTMDMRLTGGKQPNKGDQPPAAGSSGNEFDLARPPLLNQHHRRNYSSTCLTSNSGVVGSNEKNEPIFKRPDGILVIIACSFCERSGFTSAQGIVNHVRLKHAKTYSSQPLAVLNNQHVLPKTLQPPEVMQQFKELHLDPSNDYLPNILNPQAGASANTNSDRKNSTRELSPKSKYLATHSPSKAAKKSTKHLKKLYNRDDFKDIVDYVSEAQRDLDAILKQQSESEANFESDDPDAKDLQGPRSSSRSSTKSSFAARSSPENTNERKRSSSPEMDAKKRHKPAEKKVRPDAIALMNIPERDKRSSHYNLRAKSKLRGHSRYE</sequence>
<evidence type="ECO:0000259" key="3">
    <source>
        <dbReference type="Pfam" id="PF25910"/>
    </source>
</evidence>
<feature type="region of interest" description="Disordered" evidence="1">
    <location>
        <begin position="400"/>
        <end position="448"/>
    </location>
</feature>
<gene>
    <name evidence="5" type="ordered locus">KLTH0G05500g</name>
</gene>
<evidence type="ECO:0000313" key="6">
    <source>
        <dbReference type="Proteomes" id="UP000002036"/>
    </source>
</evidence>
<protein>
    <submittedName>
        <fullName evidence="5">KLTH0G05500p</fullName>
    </submittedName>
</protein>
<feature type="domain" description="AHC1 C-terminal" evidence="4">
    <location>
        <begin position="448"/>
        <end position="472"/>
    </location>
</feature>
<dbReference type="AlphaFoldDB" id="C5DM28"/>
<dbReference type="OMA" id="QHHRRNY"/>
<dbReference type="EMBL" id="CU928171">
    <property type="protein sequence ID" value="CAR24839.1"/>
    <property type="molecule type" value="Genomic_DNA"/>
</dbReference>
<proteinExistence type="predicted"/>
<dbReference type="FunCoup" id="C5DM28">
    <property type="interactions" value="270"/>
</dbReference>
<dbReference type="RefSeq" id="XP_002555276.1">
    <property type="nucleotide sequence ID" value="XM_002555230.1"/>
</dbReference>
<dbReference type="Proteomes" id="UP000002036">
    <property type="component" value="Chromosome G"/>
</dbReference>
<evidence type="ECO:0000256" key="1">
    <source>
        <dbReference type="SAM" id="MobiDB-lite"/>
    </source>
</evidence>
<dbReference type="Pfam" id="PF25911">
    <property type="entry name" value="AHC1_C"/>
    <property type="match status" value="1"/>
</dbReference>
<feature type="compositionally biased region" description="Polar residues" evidence="1">
    <location>
        <begin position="405"/>
        <end position="416"/>
    </location>
</feature>
<organism evidence="5 6">
    <name type="scientific">Lachancea thermotolerans (strain ATCC 56472 / CBS 6340 / NRRL Y-8284)</name>
    <name type="common">Yeast</name>
    <name type="synonym">Kluyveromyces thermotolerans</name>
    <dbReference type="NCBI Taxonomy" id="559295"/>
    <lineage>
        <taxon>Eukaryota</taxon>
        <taxon>Fungi</taxon>
        <taxon>Dikarya</taxon>
        <taxon>Ascomycota</taxon>
        <taxon>Saccharomycotina</taxon>
        <taxon>Saccharomycetes</taxon>
        <taxon>Saccharomycetales</taxon>
        <taxon>Saccharomycetaceae</taxon>
        <taxon>Lachancea</taxon>
    </lineage>
</organism>
<feature type="region of interest" description="Disordered" evidence="1">
    <location>
        <begin position="480"/>
        <end position="579"/>
    </location>
</feature>
<feature type="region of interest" description="Disordered" evidence="1">
    <location>
        <begin position="104"/>
        <end position="126"/>
    </location>
</feature>
<feature type="region of interest" description="Disordered" evidence="1">
    <location>
        <begin position="35"/>
        <end position="66"/>
    </location>
</feature>
<dbReference type="eggNOG" id="ENOG502QWTP">
    <property type="taxonomic scope" value="Eukaryota"/>
</dbReference>
<dbReference type="GeneID" id="8293543"/>